<dbReference type="EMBL" id="JABEXW010000383">
    <property type="protein sequence ID" value="KAF4964906.1"/>
    <property type="molecule type" value="Genomic_DNA"/>
</dbReference>
<dbReference type="GO" id="GO:0005773">
    <property type="term" value="C:vacuole"/>
    <property type="evidence" value="ECO:0007669"/>
    <property type="project" value="GOC"/>
</dbReference>
<evidence type="ECO:0000256" key="1">
    <source>
        <dbReference type="SAM" id="MobiDB-lite"/>
    </source>
</evidence>
<dbReference type="GO" id="GO:0007039">
    <property type="term" value="P:protein catabolic process in the vacuole"/>
    <property type="evidence" value="ECO:0007669"/>
    <property type="project" value="TreeGrafter"/>
</dbReference>
<feature type="compositionally biased region" description="Basic and acidic residues" evidence="1">
    <location>
        <begin position="340"/>
        <end position="349"/>
    </location>
</feature>
<comment type="caution">
    <text evidence="3">The sequence shown here is derived from an EMBL/GenBank/DDBJ whole genome shotgun (WGS) entry which is preliminary data.</text>
</comment>
<dbReference type="GO" id="GO:0042149">
    <property type="term" value="P:cellular response to glucose starvation"/>
    <property type="evidence" value="ECO:0007669"/>
    <property type="project" value="TreeGrafter"/>
</dbReference>
<reference evidence="3" key="2">
    <citation type="submission" date="2020-05" db="EMBL/GenBank/DDBJ databases">
        <authorList>
            <person name="Kim H.-S."/>
            <person name="Proctor R.H."/>
            <person name="Brown D.W."/>
        </authorList>
    </citation>
    <scope>NUCLEOTIDE SEQUENCE</scope>
    <source>
        <strain evidence="3">NRRL 20472</strain>
    </source>
</reference>
<organism evidence="3 4">
    <name type="scientific">Fusarium sarcochroum</name>
    <dbReference type="NCBI Taxonomy" id="1208366"/>
    <lineage>
        <taxon>Eukaryota</taxon>
        <taxon>Fungi</taxon>
        <taxon>Dikarya</taxon>
        <taxon>Ascomycota</taxon>
        <taxon>Pezizomycotina</taxon>
        <taxon>Sordariomycetes</taxon>
        <taxon>Hypocreomycetidae</taxon>
        <taxon>Hypocreales</taxon>
        <taxon>Nectriaceae</taxon>
        <taxon>Fusarium</taxon>
        <taxon>Fusarium lateritium species complex</taxon>
    </lineage>
</organism>
<dbReference type="Proteomes" id="UP000622797">
    <property type="component" value="Unassembled WGS sequence"/>
</dbReference>
<dbReference type="AlphaFoldDB" id="A0A8H4X8J9"/>
<evidence type="ECO:0000313" key="4">
    <source>
        <dbReference type="Proteomes" id="UP000622797"/>
    </source>
</evidence>
<evidence type="ECO:0000313" key="3">
    <source>
        <dbReference type="EMBL" id="KAF4964906.1"/>
    </source>
</evidence>
<evidence type="ECO:0000259" key="2">
    <source>
        <dbReference type="Pfam" id="PF08550"/>
    </source>
</evidence>
<name>A0A8H4X8J9_9HYPO</name>
<feature type="domain" description="Nitrogen regulatory protein areA GATA-like" evidence="2">
    <location>
        <begin position="91"/>
        <end position="117"/>
    </location>
</feature>
<feature type="region of interest" description="Disordered" evidence="1">
    <location>
        <begin position="404"/>
        <end position="435"/>
    </location>
</feature>
<dbReference type="InterPro" id="IPR013860">
    <property type="entry name" value="AreA_GATA"/>
</dbReference>
<dbReference type="Pfam" id="PF08550">
    <property type="entry name" value="GATA_AreA"/>
    <property type="match status" value="1"/>
</dbReference>
<sequence>MFSPFAQERLYVHPAIDPDGGLETSSSSRSGDSCMVCPADHASSETSDDTSRPGTPDHKEHTKDDMAISNRPSRHVDYLSHNWKEEDIWSSWRYIVMRRGDLPDSVRLENAAWRTWIQAKNNLKTISPETLDWLKDCDITWLYGPLHSVPDALNSTQTELSKVPLSKTDSDMNLDKKPILKKRSMSEEMLQRSLSTASLLKQATADVKIQETRGIFRPHVGRSPTDCLSQPFSQRQLGGENSSVIPSTKSSGITFPTCERKRTHFNERVEQCIAVEVKGVAHSNKELDTGRYGNDSDLEDGAMVKHANTRKRSLFQRRALETKPAKGKTIAMLPSTTLKYRKDTPEPRRTASKPSRNPVIPSSSLQDLRPAKQPRMLFAGEEVEDDSLDNVMLSSSIGWPSPPAQGANGGLRRPLSSDSPCEEPVGMRRNPSGMFMPYEERGASSADGILDRVIDTVNTARNIAHVIWSVSWRK</sequence>
<dbReference type="PANTHER" id="PTHR28051">
    <property type="entry name" value="PROTEIN MTL1-RELATED"/>
    <property type="match status" value="1"/>
</dbReference>
<reference evidence="3" key="1">
    <citation type="journal article" date="2020" name="BMC Genomics">
        <title>Correction to: Identification and distribution of gene clusters required for synthesis of sphingolipid metabolism inhibitors in diverse species of the filamentous fungus Fusarium.</title>
        <authorList>
            <person name="Kim H.S."/>
            <person name="Lohmar J.M."/>
            <person name="Busman M."/>
            <person name="Brown D.W."/>
            <person name="Naumann T.A."/>
            <person name="Divon H.H."/>
            <person name="Lysoe E."/>
            <person name="Uhlig S."/>
            <person name="Proctor R.H."/>
        </authorList>
    </citation>
    <scope>NUCLEOTIDE SEQUENCE</scope>
    <source>
        <strain evidence="3">NRRL 20472</strain>
    </source>
</reference>
<feature type="region of interest" description="Disordered" evidence="1">
    <location>
        <begin position="335"/>
        <end position="372"/>
    </location>
</feature>
<protein>
    <recommendedName>
        <fullName evidence="2">Nitrogen regulatory protein areA GATA-like domain-containing protein</fullName>
    </recommendedName>
</protein>
<feature type="compositionally biased region" description="Basic and acidic residues" evidence="1">
    <location>
        <begin position="49"/>
        <end position="66"/>
    </location>
</feature>
<gene>
    <name evidence="3" type="ORF">FSARC_7217</name>
</gene>
<proteinExistence type="predicted"/>
<dbReference type="PANTHER" id="PTHR28051:SF1">
    <property type="entry name" value="PROTEIN MTL1-RELATED"/>
    <property type="match status" value="1"/>
</dbReference>
<dbReference type="InterPro" id="IPR052292">
    <property type="entry name" value="Glucose_repression_reg"/>
</dbReference>
<feature type="region of interest" description="Disordered" evidence="1">
    <location>
        <begin position="13"/>
        <end position="69"/>
    </location>
</feature>
<keyword evidence="4" id="KW-1185">Reference proteome</keyword>
<accession>A0A8H4X8J9</accession>
<feature type="compositionally biased region" description="Polar residues" evidence="1">
    <location>
        <begin position="352"/>
        <end position="366"/>
    </location>
</feature>
<dbReference type="OrthoDB" id="5563539at2759"/>